<keyword evidence="2" id="KW-0808">Transferase</keyword>
<dbReference type="eggNOG" id="COG0204">
    <property type="taxonomic scope" value="Bacteria"/>
</dbReference>
<dbReference type="InParanoid" id="A9WDK2"/>
<dbReference type="PATRIC" id="fig|324602.8.peg.408"/>
<accession>A9WDK2</accession>
<protein>
    <submittedName>
        <fullName evidence="2">Phospholipid/glycerol acyltransferase</fullName>
    </submittedName>
</protein>
<proteinExistence type="predicted"/>
<dbReference type="SMART" id="SM00563">
    <property type="entry name" value="PlsC"/>
    <property type="match status" value="1"/>
</dbReference>
<evidence type="ECO:0000313" key="2">
    <source>
        <dbReference type="EMBL" id="ABY33608.1"/>
    </source>
</evidence>
<dbReference type="EnsemblBacteria" id="ABY33608">
    <property type="protein sequence ID" value="ABY33608"/>
    <property type="gene ID" value="Caur_0357"/>
</dbReference>
<evidence type="ECO:0000313" key="3">
    <source>
        <dbReference type="Proteomes" id="UP000002008"/>
    </source>
</evidence>
<gene>
    <name evidence="2" type="ordered locus">Caur_0357</name>
</gene>
<dbReference type="KEGG" id="cau:Caur_0357"/>
<reference evidence="3" key="1">
    <citation type="journal article" date="2011" name="BMC Genomics">
        <title>Complete genome sequence of the filamentous anoxygenic phototrophic bacterium Chloroflexus aurantiacus.</title>
        <authorList>
            <person name="Tang K.H."/>
            <person name="Barry K."/>
            <person name="Chertkov O."/>
            <person name="Dalin E."/>
            <person name="Han C.S."/>
            <person name="Hauser L.J."/>
            <person name="Honchak B.M."/>
            <person name="Karbach L.E."/>
            <person name="Land M.L."/>
            <person name="Lapidus A."/>
            <person name="Larimer F.W."/>
            <person name="Mikhailova N."/>
            <person name="Pitluck S."/>
            <person name="Pierson B.K."/>
            <person name="Blankenship R.E."/>
        </authorList>
    </citation>
    <scope>NUCLEOTIDE SEQUENCE [LARGE SCALE GENOMIC DNA]</scope>
    <source>
        <strain evidence="3">ATCC 29366 / DSM 635 / J-10-fl</strain>
    </source>
</reference>
<dbReference type="STRING" id="324602.Caur_0357"/>
<keyword evidence="2" id="KW-0012">Acyltransferase</keyword>
<dbReference type="GO" id="GO:0016746">
    <property type="term" value="F:acyltransferase activity"/>
    <property type="evidence" value="ECO:0007669"/>
    <property type="project" value="UniProtKB-KW"/>
</dbReference>
<dbReference type="RefSeq" id="WP_012256264.1">
    <property type="nucleotide sequence ID" value="NC_010175.1"/>
</dbReference>
<name>A9WDK2_CHLAA</name>
<dbReference type="HOGENOM" id="CLU_920961_0_0_0"/>
<dbReference type="InterPro" id="IPR002123">
    <property type="entry name" value="Plipid/glycerol_acylTrfase"/>
</dbReference>
<organism evidence="2 3">
    <name type="scientific">Chloroflexus aurantiacus (strain ATCC 29366 / DSM 635 / J-10-fl)</name>
    <dbReference type="NCBI Taxonomy" id="324602"/>
    <lineage>
        <taxon>Bacteria</taxon>
        <taxon>Bacillati</taxon>
        <taxon>Chloroflexota</taxon>
        <taxon>Chloroflexia</taxon>
        <taxon>Chloroflexales</taxon>
        <taxon>Chloroflexineae</taxon>
        <taxon>Chloroflexaceae</taxon>
        <taxon>Chloroflexus</taxon>
    </lineage>
</organism>
<dbReference type="AlphaFoldDB" id="A9WDK2"/>
<dbReference type="SUPFAM" id="SSF69593">
    <property type="entry name" value="Glycerol-3-phosphate (1)-acyltransferase"/>
    <property type="match status" value="1"/>
</dbReference>
<dbReference type="Proteomes" id="UP000002008">
    <property type="component" value="Chromosome"/>
</dbReference>
<keyword evidence="3" id="KW-1185">Reference proteome</keyword>
<dbReference type="EMBL" id="CP000909">
    <property type="protein sequence ID" value="ABY33608.1"/>
    <property type="molecule type" value="Genomic_DNA"/>
</dbReference>
<evidence type="ECO:0000259" key="1">
    <source>
        <dbReference type="SMART" id="SM00563"/>
    </source>
</evidence>
<dbReference type="Pfam" id="PF01553">
    <property type="entry name" value="Acyltransferase"/>
    <property type="match status" value="1"/>
</dbReference>
<sequence length="306" mass="32907">MVSSTTQRTDVVRVEQYTASGESLSSALADLTWLNTADMLRGFGISKPPWLYGLSTVLARPPALRFARQLLTFDALVGQAGLPAGCAWICSLFAPGLDIVGPQPPAQGPLLIVANHPGLLDAAALITALNRNDLKIIAIARPLLRTLPNTAAAIIPIGTTPQHRMNALRTALRHLQQGGAVLTFPAGRIEPDPAHDDTASASLEDWSSSLDLFGRIAGGVPVVTAIVSNVLAEAALHHPLTLLHRNPEDRRWLAAILQVLWPHLATTPVRIQFSAPCRADHQMRATVLHTARQSIYQARAAQRRTP</sequence>
<feature type="domain" description="Phospholipid/glycerol acyltransferase" evidence="1">
    <location>
        <begin position="110"/>
        <end position="231"/>
    </location>
</feature>